<dbReference type="InterPro" id="IPR029499">
    <property type="entry name" value="PduO-typ"/>
</dbReference>
<evidence type="ECO:0000313" key="16">
    <source>
        <dbReference type="EMBL" id="BCR35962.1"/>
    </source>
</evidence>
<dbReference type="SUPFAM" id="SSF89028">
    <property type="entry name" value="Cobalamin adenosyltransferase-like"/>
    <property type="match status" value="1"/>
</dbReference>
<evidence type="ECO:0000256" key="8">
    <source>
        <dbReference type="ARBA" id="ARBA00022840"/>
    </source>
</evidence>
<dbReference type="GO" id="GO:0008817">
    <property type="term" value="F:corrinoid adenosyltransferase activity"/>
    <property type="evidence" value="ECO:0007669"/>
    <property type="project" value="UniProtKB-UniRule"/>
</dbReference>
<dbReference type="RefSeq" id="WP_176239805.1">
    <property type="nucleotide sequence ID" value="NZ_AP024412.1"/>
</dbReference>
<evidence type="ECO:0000256" key="3">
    <source>
        <dbReference type="ARBA" id="ARBA00012454"/>
    </source>
</evidence>
<keyword evidence="8 14" id="KW-0067">ATP-binding</keyword>
<dbReference type="Gene3D" id="1.20.1200.10">
    <property type="entry name" value="Cobalamin adenosyltransferase-like"/>
    <property type="match status" value="1"/>
</dbReference>
<proteinExistence type="inferred from homology"/>
<evidence type="ECO:0000256" key="12">
    <source>
        <dbReference type="ARBA" id="ARBA00048555"/>
    </source>
</evidence>
<dbReference type="InterPro" id="IPR016030">
    <property type="entry name" value="CblAdoTrfase-like"/>
</dbReference>
<evidence type="ECO:0000313" key="17">
    <source>
        <dbReference type="Proteomes" id="UP000620133"/>
    </source>
</evidence>
<dbReference type="EC" id="2.5.1.17" evidence="3 14"/>
<comment type="catalytic activity">
    <reaction evidence="12 14">
        <text>2 cob(II)yrinate a,c diamide + reduced [electron-transfer flavoprotein] + 2 ATP = 2 adenosylcob(III)yrinate a,c-diamide + 2 triphosphate + oxidized [electron-transfer flavoprotein] + 3 H(+)</text>
        <dbReference type="Rhea" id="RHEA:11528"/>
        <dbReference type="Rhea" id="RHEA-COMP:10685"/>
        <dbReference type="Rhea" id="RHEA-COMP:10686"/>
        <dbReference type="ChEBI" id="CHEBI:15378"/>
        <dbReference type="ChEBI" id="CHEBI:18036"/>
        <dbReference type="ChEBI" id="CHEBI:30616"/>
        <dbReference type="ChEBI" id="CHEBI:57692"/>
        <dbReference type="ChEBI" id="CHEBI:58307"/>
        <dbReference type="ChEBI" id="CHEBI:58503"/>
        <dbReference type="ChEBI" id="CHEBI:58537"/>
        <dbReference type="EC" id="2.5.1.17"/>
    </reaction>
</comment>
<keyword evidence="7 14" id="KW-0547">Nucleotide-binding</keyword>
<dbReference type="NCBIfam" id="TIGR00636">
    <property type="entry name" value="PduO_Nterm"/>
    <property type="match status" value="1"/>
</dbReference>
<dbReference type="UniPathway" id="UPA00148">
    <property type="reaction ID" value="UER00233"/>
</dbReference>
<dbReference type="GO" id="GO:0005524">
    <property type="term" value="F:ATP binding"/>
    <property type="evidence" value="ECO:0007669"/>
    <property type="project" value="UniProtKB-UniRule"/>
</dbReference>
<evidence type="ECO:0000256" key="11">
    <source>
        <dbReference type="ARBA" id="ARBA00033354"/>
    </source>
</evidence>
<evidence type="ECO:0000256" key="1">
    <source>
        <dbReference type="ARBA" id="ARBA00005121"/>
    </source>
</evidence>
<dbReference type="PANTHER" id="PTHR12213:SF0">
    <property type="entry name" value="CORRINOID ADENOSYLTRANSFERASE MMAB"/>
    <property type="match status" value="1"/>
</dbReference>
<evidence type="ECO:0000256" key="5">
    <source>
        <dbReference type="ARBA" id="ARBA00022573"/>
    </source>
</evidence>
<evidence type="ECO:0000256" key="2">
    <source>
        <dbReference type="ARBA" id="ARBA00007487"/>
    </source>
</evidence>
<evidence type="ECO:0000256" key="6">
    <source>
        <dbReference type="ARBA" id="ARBA00022679"/>
    </source>
</evidence>
<dbReference type="InterPro" id="IPR036451">
    <property type="entry name" value="CblAdoTrfase-like_sf"/>
</dbReference>
<protein>
    <recommendedName>
        <fullName evidence="4 14">Corrinoid adenosyltransferase</fullName>
        <ecNumber evidence="3 14">2.5.1.17</ecNumber>
    </recommendedName>
    <alternativeName>
        <fullName evidence="9 14">Cob(II)alamin adenosyltransferase</fullName>
    </alternativeName>
    <alternativeName>
        <fullName evidence="11 14">Cob(II)yrinic acid a,c-diamide adenosyltransferase</fullName>
    </alternativeName>
    <alternativeName>
        <fullName evidence="10 14">Cobinamide/cobalamin adenosyltransferase</fullName>
    </alternativeName>
</protein>
<evidence type="ECO:0000256" key="9">
    <source>
        <dbReference type="ARBA" id="ARBA00031529"/>
    </source>
</evidence>
<feature type="domain" description="Cobalamin adenosyltransferase-like" evidence="15">
    <location>
        <begin position="3"/>
        <end position="161"/>
    </location>
</feature>
<sequence length="163" mass="19226">MKIYTKRGDFGQTDLLRRRVKKNDLYIEVNGQLDEVMATLLVAKQHVKDIEILSDLDKIHQVIFQMAFEIALDDENDFKVFDENVSWLEHRIDQMDETLEKLTKFIQLDQSMAAAWLNMARVKTRTAERALIELNDHKTLNEQSLKFMNRLSDYLFTAGRIFN</sequence>
<dbReference type="Proteomes" id="UP000620133">
    <property type="component" value="Chromosome"/>
</dbReference>
<reference evidence="16" key="1">
    <citation type="submission" date="2021-01" db="EMBL/GenBank/DDBJ databases">
        <title>Draft genome sequence of Acholeplasmataceae bacterium strain Mahy22.</title>
        <authorList>
            <person name="Watanabe M."/>
            <person name="Kojima H."/>
            <person name="Fukui M."/>
        </authorList>
    </citation>
    <scope>NUCLEOTIDE SEQUENCE</scope>
    <source>
        <strain evidence="16">Mahy22</strain>
    </source>
</reference>
<dbReference type="GO" id="GO:0009236">
    <property type="term" value="P:cobalamin biosynthetic process"/>
    <property type="evidence" value="ECO:0007669"/>
    <property type="project" value="UniProtKB-UniRule"/>
</dbReference>
<dbReference type="AlphaFoldDB" id="A0A7U9TIH4"/>
<dbReference type="KEGG" id="manr:MPAN_008550"/>
<comment type="catalytic activity">
    <reaction evidence="13 14">
        <text>2 cob(II)alamin + reduced [electron-transfer flavoprotein] + 2 ATP = 2 adenosylcob(III)alamin + 2 triphosphate + oxidized [electron-transfer flavoprotein] + 3 H(+)</text>
        <dbReference type="Rhea" id="RHEA:28671"/>
        <dbReference type="Rhea" id="RHEA-COMP:10685"/>
        <dbReference type="Rhea" id="RHEA-COMP:10686"/>
        <dbReference type="ChEBI" id="CHEBI:15378"/>
        <dbReference type="ChEBI" id="CHEBI:16304"/>
        <dbReference type="ChEBI" id="CHEBI:18036"/>
        <dbReference type="ChEBI" id="CHEBI:18408"/>
        <dbReference type="ChEBI" id="CHEBI:30616"/>
        <dbReference type="ChEBI" id="CHEBI:57692"/>
        <dbReference type="ChEBI" id="CHEBI:58307"/>
        <dbReference type="EC" id="2.5.1.17"/>
    </reaction>
</comment>
<name>A0A7U9TIH4_9MOLU</name>
<dbReference type="Pfam" id="PF01923">
    <property type="entry name" value="Cob_adeno_trans"/>
    <property type="match status" value="1"/>
</dbReference>
<organism evidence="16 17">
    <name type="scientific">Mariniplasma anaerobium</name>
    <dbReference type="NCBI Taxonomy" id="2735436"/>
    <lineage>
        <taxon>Bacteria</taxon>
        <taxon>Bacillati</taxon>
        <taxon>Mycoplasmatota</taxon>
        <taxon>Mollicutes</taxon>
        <taxon>Acholeplasmatales</taxon>
        <taxon>Acholeplasmataceae</taxon>
        <taxon>Mariniplasma</taxon>
    </lineage>
</organism>
<keyword evidence="17" id="KW-1185">Reference proteome</keyword>
<comment type="pathway">
    <text evidence="1 14">Cofactor biosynthesis; adenosylcobalamin biosynthesis; adenosylcobalamin from cob(II)yrinate a,c-diamide: step 2/7.</text>
</comment>
<evidence type="ECO:0000259" key="15">
    <source>
        <dbReference type="Pfam" id="PF01923"/>
    </source>
</evidence>
<evidence type="ECO:0000256" key="4">
    <source>
        <dbReference type="ARBA" id="ARBA00020963"/>
    </source>
</evidence>
<comment type="similarity">
    <text evidence="2 14">Belongs to the Cob(I)alamin adenosyltransferase family.</text>
</comment>
<keyword evidence="5 14" id="KW-0169">Cobalamin biosynthesis</keyword>
<dbReference type="PANTHER" id="PTHR12213">
    <property type="entry name" value="CORRINOID ADENOSYLTRANSFERASE"/>
    <property type="match status" value="1"/>
</dbReference>
<accession>A0A7U9TIH4</accession>
<evidence type="ECO:0000256" key="10">
    <source>
        <dbReference type="ARBA" id="ARBA00033334"/>
    </source>
</evidence>
<dbReference type="EMBL" id="AP024412">
    <property type="protein sequence ID" value="BCR35962.1"/>
    <property type="molecule type" value="Genomic_DNA"/>
</dbReference>
<evidence type="ECO:0000256" key="7">
    <source>
        <dbReference type="ARBA" id="ARBA00022741"/>
    </source>
</evidence>
<evidence type="ECO:0000256" key="14">
    <source>
        <dbReference type="RuleBase" id="RU366026"/>
    </source>
</evidence>
<evidence type="ECO:0000256" key="13">
    <source>
        <dbReference type="ARBA" id="ARBA00048692"/>
    </source>
</evidence>
<gene>
    <name evidence="16" type="ORF">MPAN_008550</name>
</gene>
<keyword evidence="6 14" id="KW-0808">Transferase</keyword>